<evidence type="ECO:0000313" key="2">
    <source>
        <dbReference type="Proteomes" id="UP000078542"/>
    </source>
</evidence>
<proteinExistence type="predicted"/>
<name>A0A195CNA1_9HYME</name>
<accession>A0A195CNA1</accession>
<dbReference type="EMBL" id="KQ977565">
    <property type="protein sequence ID" value="KYN01952.1"/>
    <property type="molecule type" value="Genomic_DNA"/>
</dbReference>
<organism evidence="1 2">
    <name type="scientific">Cyphomyrmex costatus</name>
    <dbReference type="NCBI Taxonomy" id="456900"/>
    <lineage>
        <taxon>Eukaryota</taxon>
        <taxon>Metazoa</taxon>
        <taxon>Ecdysozoa</taxon>
        <taxon>Arthropoda</taxon>
        <taxon>Hexapoda</taxon>
        <taxon>Insecta</taxon>
        <taxon>Pterygota</taxon>
        <taxon>Neoptera</taxon>
        <taxon>Endopterygota</taxon>
        <taxon>Hymenoptera</taxon>
        <taxon>Apocrita</taxon>
        <taxon>Aculeata</taxon>
        <taxon>Formicoidea</taxon>
        <taxon>Formicidae</taxon>
        <taxon>Myrmicinae</taxon>
        <taxon>Cyphomyrmex</taxon>
    </lineage>
</organism>
<keyword evidence="2" id="KW-1185">Reference proteome</keyword>
<protein>
    <submittedName>
        <fullName evidence="1">Uncharacterized protein</fullName>
    </submittedName>
</protein>
<dbReference type="AlphaFoldDB" id="A0A195CNA1"/>
<reference evidence="1 2" key="1">
    <citation type="submission" date="2016-03" db="EMBL/GenBank/DDBJ databases">
        <title>Cyphomyrmex costatus WGS genome.</title>
        <authorList>
            <person name="Nygaard S."/>
            <person name="Hu H."/>
            <person name="Boomsma J."/>
            <person name="Zhang G."/>
        </authorList>
    </citation>
    <scope>NUCLEOTIDE SEQUENCE [LARGE SCALE GENOMIC DNA]</scope>
    <source>
        <strain evidence="1">MS0001</strain>
        <tissue evidence="1">Whole body</tissue>
    </source>
</reference>
<dbReference type="Proteomes" id="UP000078542">
    <property type="component" value="Unassembled WGS sequence"/>
</dbReference>
<sequence length="62" mass="6879">MAWRGAEAPSWPTWYPMDRGGAADRPAAQAYIHIHNSRACNSPPPILKAVILHTRVRDTQNG</sequence>
<evidence type="ECO:0000313" key="1">
    <source>
        <dbReference type="EMBL" id="KYN01952.1"/>
    </source>
</evidence>
<gene>
    <name evidence="1" type="ORF">ALC62_07255</name>
</gene>